<dbReference type="GO" id="GO:0019894">
    <property type="term" value="F:kinesin binding"/>
    <property type="evidence" value="ECO:0007669"/>
    <property type="project" value="TreeGrafter"/>
</dbReference>
<dbReference type="AlphaFoldDB" id="A0A7K9DKR9"/>
<feature type="non-terminal residue" evidence="3">
    <location>
        <position position="301"/>
    </location>
</feature>
<organism evidence="3 4">
    <name type="scientific">Hemiprocne comata</name>
    <dbReference type="NCBI Taxonomy" id="243314"/>
    <lineage>
        <taxon>Eukaryota</taxon>
        <taxon>Metazoa</taxon>
        <taxon>Chordata</taxon>
        <taxon>Craniata</taxon>
        <taxon>Vertebrata</taxon>
        <taxon>Euteleostomi</taxon>
        <taxon>Archelosauria</taxon>
        <taxon>Archosauria</taxon>
        <taxon>Dinosauria</taxon>
        <taxon>Saurischia</taxon>
        <taxon>Theropoda</taxon>
        <taxon>Coelurosauria</taxon>
        <taxon>Aves</taxon>
        <taxon>Neognathae</taxon>
        <taxon>Neoaves</taxon>
        <taxon>Strisores</taxon>
        <taxon>Apodiformes</taxon>
        <taxon>Apodidae</taxon>
        <taxon>Hemiprocninae</taxon>
        <taxon>Hemiprocne</taxon>
    </lineage>
</organism>
<proteinExistence type="predicted"/>
<dbReference type="GO" id="GO:0048203">
    <property type="term" value="P:vesicle targeting, trans-Golgi to endosome"/>
    <property type="evidence" value="ECO:0007669"/>
    <property type="project" value="InterPro"/>
</dbReference>
<feature type="non-terminal residue" evidence="3">
    <location>
        <position position="1"/>
    </location>
</feature>
<dbReference type="PANTHER" id="PTHR34529:SF1">
    <property type="entry name" value="AP-1 COMPLEX-ASSOCIATED REGULATORY PROTEIN"/>
    <property type="match status" value="1"/>
</dbReference>
<keyword evidence="1" id="KW-0175">Coiled coil</keyword>
<sequence length="301" mass="33986">MGNCWAQWCCGLFFRREAGRLQRGGGSKYFRTCPTGEHFTIEVSAYISNGAFLCFSHAFRPLTEEEIADLKERHYDSIAEKQRVVDMKLQSELALQEEKLRIEEEALYAAQREAARAAKQKKLLEQRRQQRITQRAHAVNNGEYQSSGAEEDLDSFLRNAKFQYEAFRSSRLSSDATVLTPNTESSCDLMTKTKSTSGNDDSTSLDLEWEDEEGMNRLIPLRERSKTEEDILQAALKFNSKKTGSNPASASDDSNGLEWENDFVSAEMDDNGNSEYAGFVNPVLDLSASGVRISDSDHQDR</sequence>
<comment type="caution">
    <text evidence="3">The sequence shown here is derived from an EMBL/GenBank/DDBJ whole genome shotgun (WGS) entry which is preliminary data.</text>
</comment>
<evidence type="ECO:0000313" key="4">
    <source>
        <dbReference type="Proteomes" id="UP000518305"/>
    </source>
</evidence>
<dbReference type="GO" id="GO:2000146">
    <property type="term" value="P:negative regulation of cell motility"/>
    <property type="evidence" value="ECO:0007669"/>
    <property type="project" value="InterPro"/>
</dbReference>
<protein>
    <submittedName>
        <fullName evidence="3">AP1AR protein</fullName>
    </submittedName>
</protein>
<dbReference type="GO" id="GO:1900025">
    <property type="term" value="P:negative regulation of substrate adhesion-dependent cell spreading"/>
    <property type="evidence" value="ECO:0007669"/>
    <property type="project" value="InterPro"/>
</dbReference>
<accession>A0A7K9DKR9</accession>
<dbReference type="Pfam" id="PF15745">
    <property type="entry name" value="AP1AR"/>
    <property type="match status" value="1"/>
</dbReference>
<dbReference type="OrthoDB" id="10069720at2759"/>
<dbReference type="GO" id="GO:0005768">
    <property type="term" value="C:endosome"/>
    <property type="evidence" value="ECO:0007669"/>
    <property type="project" value="TreeGrafter"/>
</dbReference>
<dbReference type="Proteomes" id="UP000518305">
    <property type="component" value="Unassembled WGS sequence"/>
</dbReference>
<feature type="region of interest" description="Disordered" evidence="2">
    <location>
        <begin position="238"/>
        <end position="257"/>
    </location>
</feature>
<gene>
    <name evidence="3" type="primary">Ap1ar</name>
    <name evidence="3" type="ORF">HEMCOM_R11273</name>
</gene>
<evidence type="ECO:0000313" key="3">
    <source>
        <dbReference type="EMBL" id="NXG64165.1"/>
    </source>
</evidence>
<evidence type="ECO:0000256" key="1">
    <source>
        <dbReference type="SAM" id="Coils"/>
    </source>
</evidence>
<dbReference type="GO" id="GO:0035650">
    <property type="term" value="F:AP-1 adaptor complex binding"/>
    <property type="evidence" value="ECO:0007669"/>
    <property type="project" value="InterPro"/>
</dbReference>
<dbReference type="InterPro" id="IPR031483">
    <property type="entry name" value="AP1AR"/>
</dbReference>
<dbReference type="GO" id="GO:0005829">
    <property type="term" value="C:cytosol"/>
    <property type="evidence" value="ECO:0007669"/>
    <property type="project" value="GOC"/>
</dbReference>
<keyword evidence="4" id="KW-1185">Reference proteome</keyword>
<dbReference type="PANTHER" id="PTHR34529">
    <property type="entry name" value="AP-1 COMPLEX-ASSOCIATED REGULATORY PROTEIN"/>
    <property type="match status" value="1"/>
</dbReference>
<dbReference type="GO" id="GO:0034315">
    <property type="term" value="P:regulation of Arp2/3 complex-mediated actin nucleation"/>
    <property type="evidence" value="ECO:0007669"/>
    <property type="project" value="InterPro"/>
</dbReference>
<reference evidence="3 4" key="1">
    <citation type="submission" date="2019-09" db="EMBL/GenBank/DDBJ databases">
        <title>Bird 10,000 Genomes (B10K) Project - Family phase.</title>
        <authorList>
            <person name="Zhang G."/>
        </authorList>
    </citation>
    <scope>NUCLEOTIDE SEQUENCE [LARGE SCALE GENOMIC DNA]</scope>
    <source>
        <strain evidence="3">B10K-DU-001-23</strain>
        <tissue evidence="3">Muscle</tissue>
    </source>
</reference>
<evidence type="ECO:0000256" key="2">
    <source>
        <dbReference type="SAM" id="MobiDB-lite"/>
    </source>
</evidence>
<dbReference type="EMBL" id="VWZJ01010644">
    <property type="protein sequence ID" value="NXG64165.1"/>
    <property type="molecule type" value="Genomic_DNA"/>
</dbReference>
<feature type="coiled-coil region" evidence="1">
    <location>
        <begin position="93"/>
        <end position="127"/>
    </location>
</feature>
<feature type="compositionally biased region" description="Polar residues" evidence="2">
    <location>
        <begin position="241"/>
        <end position="254"/>
    </location>
</feature>
<name>A0A7K9DKR9_9AVES</name>